<organism evidence="1 2">
    <name type="scientific">Rubinisphaera brasiliensis (strain ATCC 49424 / DSM 5305 / JCM 21570 / IAM 15109 / NBRC 103401 / IFAM 1448)</name>
    <name type="common">Planctomyces brasiliensis</name>
    <dbReference type="NCBI Taxonomy" id="756272"/>
    <lineage>
        <taxon>Bacteria</taxon>
        <taxon>Pseudomonadati</taxon>
        <taxon>Planctomycetota</taxon>
        <taxon>Planctomycetia</taxon>
        <taxon>Planctomycetales</taxon>
        <taxon>Planctomycetaceae</taxon>
        <taxon>Rubinisphaera</taxon>
    </lineage>
</organism>
<dbReference type="AlphaFoldDB" id="F0SNK1"/>
<dbReference type="Proteomes" id="UP000006860">
    <property type="component" value="Chromosome"/>
</dbReference>
<dbReference type="HOGENOM" id="CLU_1371334_0_0_0"/>
<protein>
    <submittedName>
        <fullName evidence="1">Uncharacterized protein</fullName>
    </submittedName>
</protein>
<accession>F0SNK1</accession>
<evidence type="ECO:0000313" key="2">
    <source>
        <dbReference type="Proteomes" id="UP000006860"/>
    </source>
</evidence>
<dbReference type="STRING" id="756272.Plabr_0205"/>
<dbReference type="EMBL" id="CP002546">
    <property type="protein sequence ID" value="ADY57835.1"/>
    <property type="molecule type" value="Genomic_DNA"/>
</dbReference>
<name>F0SNK1_RUBBR</name>
<proteinExistence type="predicted"/>
<evidence type="ECO:0000313" key="1">
    <source>
        <dbReference type="EMBL" id="ADY57835.1"/>
    </source>
</evidence>
<keyword evidence="2" id="KW-1185">Reference proteome</keyword>
<dbReference type="RefSeq" id="WP_013626579.1">
    <property type="nucleotide sequence ID" value="NC_015174.1"/>
</dbReference>
<sequence>MHAPQSITRHVVLISGFRQRHGRATTGLDDLWHRLRSDLVGPDCAVWLKCWDDDFRSLAAQIKRYSHGKNVRVSVAAYSWGVGHGAVTLAKELKHYGIDIDVLYSIDGVYRHWLPIRSLFSRGNPLAPRIVVPTNVRSVVYWRQTTNYPQGHELIAESDQHQVIVAGNDNDGVIEGYTHQQIDNARHPHEVIYQREVGQ</sequence>
<dbReference type="KEGG" id="pbs:Plabr_0205"/>
<reference evidence="2" key="1">
    <citation type="submission" date="2011-02" db="EMBL/GenBank/DDBJ databases">
        <title>The complete genome of Planctomyces brasiliensis DSM 5305.</title>
        <authorList>
            <person name="Lucas S."/>
            <person name="Copeland A."/>
            <person name="Lapidus A."/>
            <person name="Bruce D."/>
            <person name="Goodwin L."/>
            <person name="Pitluck S."/>
            <person name="Kyrpides N."/>
            <person name="Mavromatis K."/>
            <person name="Pagani I."/>
            <person name="Ivanova N."/>
            <person name="Ovchinnikova G."/>
            <person name="Lu M."/>
            <person name="Detter J.C."/>
            <person name="Han C."/>
            <person name="Land M."/>
            <person name="Hauser L."/>
            <person name="Markowitz V."/>
            <person name="Cheng J.-F."/>
            <person name="Hugenholtz P."/>
            <person name="Woyke T."/>
            <person name="Wu D."/>
            <person name="Tindall B."/>
            <person name="Pomrenke H.G."/>
            <person name="Brambilla E."/>
            <person name="Klenk H.-P."/>
            <person name="Eisen J.A."/>
        </authorList>
    </citation>
    <scope>NUCLEOTIDE SEQUENCE [LARGE SCALE GENOMIC DNA]</scope>
    <source>
        <strain evidence="2">ATCC 49424 / DSM 5305 / JCM 21570 / NBRC 103401 / IFAM 1448</strain>
    </source>
</reference>
<gene>
    <name evidence="1" type="ordered locus">Plabr_0205</name>
</gene>
<dbReference type="OrthoDB" id="286098at2"/>